<dbReference type="OrthoDB" id="1790977at2"/>
<evidence type="ECO:0000259" key="1">
    <source>
        <dbReference type="Pfam" id="PF08708"/>
    </source>
</evidence>
<sequence length="507" mass="59562">MFNEQVQHKYNVMDILHMMTHHDLRVYRKKGSKEMHHVQEGYEQSLKNAPFQKGMVFVSPTKEDLTQGKGYIITSYEMLADRYQHVTHWTPNTYRGGTYYDFKRRIIKGHERTNLKQVHVFGMDIDSKEIDLYGLYMGCEEQGLPRPNLLLETPRGYQLFFILDTPFYIHHQQNYKSLRIAERISENMRQALKAYAPIDTACVPFGFYRMPKEDNIIDFYPEATSTKALIQWSVNYEKKQKKAQFHVIYPEQTTHSLIIESDWYRGLIQSRHIDKGYTAASRNNAIMTLALANYASGRKYEVAYDELDQFNSNLVKPLSHHEFQRILNSAYSGKYQGPKRSYVEGLLELWTRGVQYEGREGWYKFKKPREERVRSHYHEWEEDIVEILEERTSSEKPFLTGSLKELANLFGLALSSLKELIKKSRKIVKRTVGKGRAAYTQITTQSMLMKHILLLRKNNKKQEHYFDELSPDITRAKPSIQLLQKEKWLKEVESLDLSGASPPELIS</sequence>
<feature type="domain" description="Primase C-terminal 1" evidence="1">
    <location>
        <begin position="272"/>
        <end position="336"/>
    </location>
</feature>
<name>A0A248TPI4_9BACI</name>
<keyword evidence="2" id="KW-0614">Plasmid</keyword>
<dbReference type="EMBL" id="CP022984">
    <property type="protein sequence ID" value="ASV70144.1"/>
    <property type="molecule type" value="Genomic_DNA"/>
</dbReference>
<evidence type="ECO:0000313" key="3">
    <source>
        <dbReference type="Proteomes" id="UP000215137"/>
    </source>
</evidence>
<gene>
    <name evidence="2" type="ORF">CKF48_22920</name>
</gene>
<keyword evidence="3" id="KW-1185">Reference proteome</keyword>
<organism evidence="2 3">
    <name type="scientific">Cytobacillus kochii</name>
    <dbReference type="NCBI Taxonomy" id="859143"/>
    <lineage>
        <taxon>Bacteria</taxon>
        <taxon>Bacillati</taxon>
        <taxon>Bacillota</taxon>
        <taxon>Bacilli</taxon>
        <taxon>Bacillales</taxon>
        <taxon>Bacillaceae</taxon>
        <taxon>Cytobacillus</taxon>
    </lineage>
</organism>
<dbReference type="RefSeq" id="WP_095373706.1">
    <property type="nucleotide sequence ID" value="NZ_CP022984.1"/>
</dbReference>
<geneLocation type="plasmid" evidence="3">
    <name>pbkbdgp4a</name>
</geneLocation>
<dbReference type="Pfam" id="PF08708">
    <property type="entry name" value="PriCT_1"/>
    <property type="match status" value="1"/>
</dbReference>
<dbReference type="AlphaFoldDB" id="A0A248TPI4"/>
<protein>
    <recommendedName>
        <fullName evidence="1">Primase C-terminal 1 domain-containing protein</fullName>
    </recommendedName>
</protein>
<evidence type="ECO:0000313" key="2">
    <source>
        <dbReference type="EMBL" id="ASV70144.1"/>
    </source>
</evidence>
<proteinExistence type="predicted"/>
<dbReference type="Proteomes" id="UP000215137">
    <property type="component" value="Plasmid pBkBDGP4A"/>
</dbReference>
<dbReference type="KEGG" id="bko:CKF48_22920"/>
<accession>A0A248TPI4</accession>
<reference evidence="2 3" key="1">
    <citation type="submission" date="2017-08" db="EMBL/GenBank/DDBJ databases">
        <title>Complete Genome Sequence of Bacillus kochii Oregon-R-modENCODE STRAIN BDGP4, isolated from Drosophila melanogaster gut.</title>
        <authorList>
            <person name="Wan K.H."/>
            <person name="Yu C."/>
            <person name="Park S."/>
            <person name="Hammonds A.S."/>
            <person name="Booth B.W."/>
            <person name="Celniker S.E."/>
        </authorList>
    </citation>
    <scope>NUCLEOTIDE SEQUENCE [LARGE SCALE GENOMIC DNA]</scope>
    <source>
        <strain evidence="2 3">BDGP4</strain>
        <plasmid evidence="3">pbkbdgp4a</plasmid>
    </source>
</reference>
<dbReference type="InterPro" id="IPR014820">
    <property type="entry name" value="PriCT_1"/>
</dbReference>